<organism evidence="1 2">
    <name type="scientific">Providencia huashanensis</name>
    <dbReference type="NCBI Taxonomy" id="3037798"/>
    <lineage>
        <taxon>Bacteria</taxon>
        <taxon>Pseudomonadati</taxon>
        <taxon>Pseudomonadota</taxon>
        <taxon>Gammaproteobacteria</taxon>
        <taxon>Enterobacterales</taxon>
        <taxon>Morganellaceae</taxon>
        <taxon>Providencia</taxon>
    </lineage>
</organism>
<keyword evidence="2" id="KW-1185">Reference proteome</keyword>
<protein>
    <submittedName>
        <fullName evidence="1">Uncharacterized protein</fullName>
    </submittedName>
</protein>
<dbReference type="Proteomes" id="UP001176478">
    <property type="component" value="Unassembled WGS sequence"/>
</dbReference>
<sequence length="280" mass="31837">MTVLLKLWNFIFITFGKNCRYPVSPKKGVFPLKNPGFFKLLAQLIVSISLLPDLLNDAFGFYTNFLTGLIEGHASAVLTFKFTLQAETVRVSAEYGWQLKNRHEHRTAVSTYEKFHQIPHLMNQWAVILSYTGKENGKKGQQNEAKNRCSQRVEGIACACVLFTILPLSVNAAPVMAGKKKQKKTLSEDRVLGGYPRLELRFALVASKRDRHRDNQKNFDDKVLCHLDAKVTTENNHHDSNCNSKNKREEAKGIKFHFRAHWGKLSTTRMLCGGEVKSKL</sequence>
<reference evidence="1" key="1">
    <citation type="submission" date="2023-07" db="EMBL/GenBank/DDBJ databases">
        <authorList>
            <person name="Yang W."/>
            <person name="Chen J."/>
            <person name="Ji P."/>
            <person name="Hu F."/>
        </authorList>
    </citation>
    <scope>NUCLEOTIDE SEQUENCE</scope>
    <source>
        <strain evidence="1">CRE-138-0111</strain>
    </source>
</reference>
<reference evidence="1" key="2">
    <citation type="journal article" date="2024" name="Int. J. Antimicrob. Agents">
        <title>Identification of a novel Providencia species showing multi-drug-resistant in three patients with hospital-acquired infection.</title>
        <authorList>
            <person name="Yang W."/>
            <person name="Chen J."/>
            <person name="Yang F."/>
            <person name="Ji P."/>
            <person name="Shen S."/>
            <person name="Yin D."/>
            <person name="Hu F."/>
        </authorList>
    </citation>
    <scope>NUCLEOTIDE SEQUENCE</scope>
    <source>
        <strain evidence="1">CRE-138-0111</strain>
    </source>
</reference>
<proteinExistence type="predicted"/>
<dbReference type="EMBL" id="JAUQTG010000012">
    <property type="protein sequence ID" value="MDO7858211.1"/>
    <property type="molecule type" value="Genomic_DNA"/>
</dbReference>
<gene>
    <name evidence="1" type="ORF">Q5E86_18070</name>
</gene>
<name>A0ABT9AUA4_9GAMM</name>
<comment type="caution">
    <text evidence="1">The sequence shown here is derived from an EMBL/GenBank/DDBJ whole genome shotgun (WGS) entry which is preliminary data.</text>
</comment>
<evidence type="ECO:0000313" key="1">
    <source>
        <dbReference type="EMBL" id="MDO7858211.1"/>
    </source>
</evidence>
<evidence type="ECO:0000313" key="2">
    <source>
        <dbReference type="Proteomes" id="UP001176478"/>
    </source>
</evidence>
<accession>A0ABT9AUA4</accession>